<dbReference type="FunFam" id="2.60.40.60:FF:000011">
    <property type="entry name" value="Cadherin 1"/>
    <property type="match status" value="1"/>
</dbReference>
<evidence type="ECO:0000256" key="3">
    <source>
        <dbReference type="ARBA" id="ARBA00022685"/>
    </source>
</evidence>
<feature type="signal peptide" evidence="11">
    <location>
        <begin position="1"/>
        <end position="20"/>
    </location>
</feature>
<sequence length="420" mass="45862">MGSHLRALAVLVLQAGLLLAATAGLEEEAHSEGRQRRAIFASEMFVSENQRPPFPRRIGTVGRISAGDEDARFALSGPGADEEPKNLFVIDPRTGEVFVTGSLDREEESSYQLSVTALNELDNRVELPVPLDVFVIDQNDNRPVFLHEPYVGRLYEHAPRGSPVMHVTATDADDPDTDNGVLYYRLEVAPSDPEPALSFDIDPYSGTIVTASDPALIDHEVLKERHFEVVVHVSDMAETDAGLSSSVTATIILQDVNDFPPTFEKTEVELTVTENFHGSLLNLSVMDGDVEGGPNWRAVYSIVSGDPDGRFNVTTDPVSNSAHLTVTEPLDFEQADSYTLVLRVDNEEPVVPEALAAATASEATVTVRLVDQNEAPAFSALAARLEWPENVAEGTLLLDLHATDPDIRQPQRVRWHPSVL</sequence>
<dbReference type="PROSITE" id="PS50268">
    <property type="entry name" value="CADHERIN_2"/>
    <property type="match status" value="3"/>
</dbReference>
<dbReference type="GO" id="GO:0016477">
    <property type="term" value="P:cell migration"/>
    <property type="evidence" value="ECO:0007669"/>
    <property type="project" value="TreeGrafter"/>
</dbReference>
<dbReference type="GO" id="GO:0007156">
    <property type="term" value="P:homophilic cell adhesion via plasma membrane adhesion molecules"/>
    <property type="evidence" value="ECO:0007669"/>
    <property type="project" value="InterPro"/>
</dbReference>
<keyword evidence="4" id="KW-0479">Metal-binding</keyword>
<evidence type="ECO:0000256" key="10">
    <source>
        <dbReference type="PROSITE-ProRule" id="PRU00043"/>
    </source>
</evidence>
<keyword evidence="11" id="KW-0732">Signal</keyword>
<keyword evidence="3" id="KW-0165">Cleavage on pair of basic residues</keyword>
<dbReference type="GO" id="GO:0016342">
    <property type="term" value="C:catenin complex"/>
    <property type="evidence" value="ECO:0007669"/>
    <property type="project" value="TreeGrafter"/>
</dbReference>
<dbReference type="InterPro" id="IPR039808">
    <property type="entry name" value="Cadherin"/>
</dbReference>
<dbReference type="FunFam" id="2.60.40.60:FF:000019">
    <property type="entry name" value="Cadherin 2"/>
    <property type="match status" value="1"/>
</dbReference>
<keyword evidence="8" id="KW-0472">Membrane</keyword>
<dbReference type="GO" id="GO:0016339">
    <property type="term" value="P:calcium-dependent cell-cell adhesion via plasma membrane cell adhesion molecules"/>
    <property type="evidence" value="ECO:0007669"/>
    <property type="project" value="TreeGrafter"/>
</dbReference>
<evidence type="ECO:0000256" key="8">
    <source>
        <dbReference type="ARBA" id="ARBA00023136"/>
    </source>
</evidence>
<evidence type="ECO:0000313" key="14">
    <source>
        <dbReference type="RefSeq" id="XP_032816212.1"/>
    </source>
</evidence>
<dbReference type="PRINTS" id="PR00205">
    <property type="entry name" value="CADHERIN"/>
</dbReference>
<dbReference type="SUPFAM" id="SSF49313">
    <property type="entry name" value="Cadherin-like"/>
    <property type="match status" value="3"/>
</dbReference>
<reference evidence="14" key="1">
    <citation type="submission" date="2025-08" db="UniProtKB">
        <authorList>
            <consortium name="RefSeq"/>
        </authorList>
    </citation>
    <scope>IDENTIFICATION</scope>
    <source>
        <tissue evidence="14">Sperm</tissue>
    </source>
</reference>
<evidence type="ECO:0000256" key="6">
    <source>
        <dbReference type="ARBA" id="ARBA00022837"/>
    </source>
</evidence>
<dbReference type="PROSITE" id="PS00232">
    <property type="entry name" value="CADHERIN_1"/>
    <property type="match status" value="1"/>
</dbReference>
<evidence type="ECO:0000313" key="13">
    <source>
        <dbReference type="Proteomes" id="UP001318040"/>
    </source>
</evidence>
<dbReference type="Pfam" id="PF00028">
    <property type="entry name" value="Cadherin"/>
    <property type="match status" value="3"/>
</dbReference>
<dbReference type="InterPro" id="IPR020894">
    <property type="entry name" value="Cadherin_CS"/>
</dbReference>
<keyword evidence="7" id="KW-0130">Cell adhesion</keyword>
<evidence type="ECO:0000256" key="2">
    <source>
        <dbReference type="ARBA" id="ARBA00022475"/>
    </source>
</evidence>
<dbReference type="GO" id="GO:0007043">
    <property type="term" value="P:cell-cell junction assembly"/>
    <property type="evidence" value="ECO:0007669"/>
    <property type="project" value="TreeGrafter"/>
</dbReference>
<dbReference type="GO" id="GO:0005912">
    <property type="term" value="C:adherens junction"/>
    <property type="evidence" value="ECO:0007669"/>
    <property type="project" value="TreeGrafter"/>
</dbReference>
<dbReference type="InterPro" id="IPR015919">
    <property type="entry name" value="Cadherin-like_sf"/>
</dbReference>
<evidence type="ECO:0000256" key="1">
    <source>
        <dbReference type="ARBA" id="ARBA00004236"/>
    </source>
</evidence>
<comment type="subcellular location">
    <subcellularLocation>
        <location evidence="1">Cell membrane</location>
    </subcellularLocation>
</comment>
<evidence type="ECO:0000256" key="9">
    <source>
        <dbReference type="ARBA" id="ARBA00023180"/>
    </source>
</evidence>
<keyword evidence="2" id="KW-1003">Cell membrane</keyword>
<dbReference type="SMART" id="SM00112">
    <property type="entry name" value="CA"/>
    <property type="match status" value="3"/>
</dbReference>
<keyword evidence="13" id="KW-1185">Reference proteome</keyword>
<keyword evidence="6 10" id="KW-0106">Calcium</keyword>
<dbReference type="GO" id="GO:0045296">
    <property type="term" value="F:cadherin binding"/>
    <property type="evidence" value="ECO:0007669"/>
    <property type="project" value="TreeGrafter"/>
</dbReference>
<accession>A0AAJ7TGM5</accession>
<dbReference type="RefSeq" id="XP_032816212.1">
    <property type="nucleotide sequence ID" value="XM_032960321.1"/>
</dbReference>
<keyword evidence="9" id="KW-0325">Glycoprotein</keyword>
<dbReference type="PANTHER" id="PTHR24027:SF80">
    <property type="entry name" value="CADHERIN-13"/>
    <property type="match status" value="1"/>
</dbReference>
<evidence type="ECO:0000256" key="4">
    <source>
        <dbReference type="ARBA" id="ARBA00022723"/>
    </source>
</evidence>
<keyword evidence="5" id="KW-0677">Repeat</keyword>
<dbReference type="GO" id="GO:0000902">
    <property type="term" value="P:cell morphogenesis"/>
    <property type="evidence" value="ECO:0007669"/>
    <property type="project" value="TreeGrafter"/>
</dbReference>
<evidence type="ECO:0000256" key="5">
    <source>
        <dbReference type="ARBA" id="ARBA00022737"/>
    </source>
</evidence>
<feature type="domain" description="Cadherin" evidence="12">
    <location>
        <begin position="146"/>
        <end position="263"/>
    </location>
</feature>
<dbReference type="Gene3D" id="2.60.40.60">
    <property type="entry name" value="Cadherins"/>
    <property type="match status" value="3"/>
</dbReference>
<feature type="domain" description="Cadherin" evidence="12">
    <location>
        <begin position="46"/>
        <end position="145"/>
    </location>
</feature>
<feature type="domain" description="Cadherin" evidence="12">
    <location>
        <begin position="264"/>
        <end position="378"/>
    </location>
</feature>
<dbReference type="GO" id="GO:0005509">
    <property type="term" value="F:calcium ion binding"/>
    <property type="evidence" value="ECO:0007669"/>
    <property type="project" value="UniProtKB-UniRule"/>
</dbReference>
<organism evidence="13 14">
    <name type="scientific">Petromyzon marinus</name>
    <name type="common">Sea lamprey</name>
    <dbReference type="NCBI Taxonomy" id="7757"/>
    <lineage>
        <taxon>Eukaryota</taxon>
        <taxon>Metazoa</taxon>
        <taxon>Chordata</taxon>
        <taxon>Craniata</taxon>
        <taxon>Vertebrata</taxon>
        <taxon>Cyclostomata</taxon>
        <taxon>Hyperoartia</taxon>
        <taxon>Petromyzontiformes</taxon>
        <taxon>Petromyzontidae</taxon>
        <taxon>Petromyzon</taxon>
    </lineage>
</organism>
<dbReference type="InterPro" id="IPR002126">
    <property type="entry name" value="Cadherin-like_dom"/>
</dbReference>
<proteinExistence type="predicted"/>
<gene>
    <name evidence="14" type="primary">LOC116945788</name>
</gene>
<dbReference type="PANTHER" id="PTHR24027">
    <property type="entry name" value="CADHERIN-23"/>
    <property type="match status" value="1"/>
</dbReference>
<evidence type="ECO:0000259" key="12">
    <source>
        <dbReference type="PROSITE" id="PS50268"/>
    </source>
</evidence>
<dbReference type="Proteomes" id="UP001318040">
    <property type="component" value="Chromosome 25"/>
</dbReference>
<feature type="chain" id="PRO_5042506738" evidence="11">
    <location>
        <begin position="21"/>
        <end position="420"/>
    </location>
</feature>
<dbReference type="GO" id="GO:0034332">
    <property type="term" value="P:adherens junction organization"/>
    <property type="evidence" value="ECO:0007669"/>
    <property type="project" value="TreeGrafter"/>
</dbReference>
<protein>
    <submittedName>
        <fullName evidence="14">Cadherin-13-like</fullName>
    </submittedName>
</protein>
<dbReference type="FunFam" id="2.60.40.60:FF:000022">
    <property type="entry name" value="Cadherin 2"/>
    <property type="match status" value="1"/>
</dbReference>
<dbReference type="AlphaFoldDB" id="A0AAJ7TGM5"/>
<dbReference type="GO" id="GO:0044331">
    <property type="term" value="P:cell-cell adhesion mediated by cadherin"/>
    <property type="evidence" value="ECO:0007669"/>
    <property type="project" value="TreeGrafter"/>
</dbReference>
<dbReference type="CDD" id="cd11304">
    <property type="entry name" value="Cadherin_repeat"/>
    <property type="match status" value="3"/>
</dbReference>
<name>A0AAJ7TGM5_PETMA</name>
<dbReference type="GO" id="GO:0008013">
    <property type="term" value="F:beta-catenin binding"/>
    <property type="evidence" value="ECO:0007669"/>
    <property type="project" value="TreeGrafter"/>
</dbReference>
<evidence type="ECO:0000256" key="7">
    <source>
        <dbReference type="ARBA" id="ARBA00022889"/>
    </source>
</evidence>
<evidence type="ECO:0000256" key="11">
    <source>
        <dbReference type="SAM" id="SignalP"/>
    </source>
</evidence>
<dbReference type="KEGG" id="pmrn:116945788"/>